<evidence type="ECO:0000256" key="9">
    <source>
        <dbReference type="ARBA" id="ARBA00037858"/>
    </source>
</evidence>
<evidence type="ECO:0000256" key="12">
    <source>
        <dbReference type="ARBA" id="ARBA00041681"/>
    </source>
</evidence>
<organism evidence="14 15">
    <name type="scientific">Notothenia coriiceps</name>
    <name type="common">black rockcod</name>
    <dbReference type="NCBI Taxonomy" id="8208"/>
    <lineage>
        <taxon>Eukaryota</taxon>
        <taxon>Metazoa</taxon>
        <taxon>Chordata</taxon>
        <taxon>Craniata</taxon>
        <taxon>Vertebrata</taxon>
        <taxon>Euteleostomi</taxon>
        <taxon>Actinopterygii</taxon>
        <taxon>Neopterygii</taxon>
        <taxon>Teleostei</taxon>
        <taxon>Neoteleostei</taxon>
        <taxon>Acanthomorphata</taxon>
        <taxon>Eupercaria</taxon>
        <taxon>Perciformes</taxon>
        <taxon>Notothenioidei</taxon>
        <taxon>Nototheniidae</taxon>
        <taxon>Notothenia</taxon>
    </lineage>
</organism>
<evidence type="ECO:0000256" key="2">
    <source>
        <dbReference type="ARBA" id="ARBA00008664"/>
    </source>
</evidence>
<keyword evidence="3" id="KW-0540">Nuclease</keyword>
<keyword evidence="14" id="KW-1185">Reference proteome</keyword>
<feature type="domain" description="PLD phosphodiesterase" evidence="13">
    <location>
        <begin position="158"/>
        <end position="184"/>
    </location>
</feature>
<dbReference type="InterPro" id="IPR050874">
    <property type="entry name" value="Diverse_PLD-related"/>
</dbReference>
<evidence type="ECO:0000256" key="3">
    <source>
        <dbReference type="ARBA" id="ARBA00022722"/>
    </source>
</evidence>
<accession>A0A6I9NVV3</accession>
<dbReference type="PROSITE" id="PS50035">
    <property type="entry name" value="PLD"/>
    <property type="match status" value="1"/>
</dbReference>
<dbReference type="PANTHER" id="PTHR10185:SF16">
    <property type="entry name" value="5'-3' EXONUCLEASE PLD3"/>
    <property type="match status" value="1"/>
</dbReference>
<dbReference type="EC" id="3.1.16.1" evidence="10"/>
<dbReference type="RefSeq" id="XP_010782064.1">
    <property type="nucleotide sequence ID" value="XM_010783762.1"/>
</dbReference>
<dbReference type="Gene3D" id="3.30.870.10">
    <property type="entry name" value="Endonuclease Chain A"/>
    <property type="match status" value="1"/>
</dbReference>
<dbReference type="GeneID" id="104956292"/>
<dbReference type="GO" id="GO:0043202">
    <property type="term" value="C:lysosomal lumen"/>
    <property type="evidence" value="ECO:0007669"/>
    <property type="project" value="UniProtKB-SubCell"/>
</dbReference>
<dbReference type="AlphaFoldDB" id="A0A6I9NVV3"/>
<dbReference type="SUPFAM" id="SSF56024">
    <property type="entry name" value="Phospholipase D/nuclease"/>
    <property type="match status" value="1"/>
</dbReference>
<dbReference type="PANTHER" id="PTHR10185">
    <property type="entry name" value="PHOSPHOLIPASE D - RELATED"/>
    <property type="match status" value="1"/>
</dbReference>
<dbReference type="Proteomes" id="UP000504611">
    <property type="component" value="Unplaced"/>
</dbReference>
<keyword evidence="5" id="KW-0378">Hydrolase</keyword>
<evidence type="ECO:0000256" key="7">
    <source>
        <dbReference type="ARBA" id="ARBA00035759"/>
    </source>
</evidence>
<evidence type="ECO:0000259" key="13">
    <source>
        <dbReference type="PROSITE" id="PS50035"/>
    </source>
</evidence>
<dbReference type="GO" id="GO:0031901">
    <property type="term" value="C:early endosome membrane"/>
    <property type="evidence" value="ECO:0007669"/>
    <property type="project" value="UniProtKB-SubCell"/>
</dbReference>
<proteinExistence type="inferred from homology"/>
<evidence type="ECO:0000256" key="8">
    <source>
        <dbReference type="ARBA" id="ARBA00037797"/>
    </source>
</evidence>
<evidence type="ECO:0000256" key="10">
    <source>
        <dbReference type="ARBA" id="ARBA00039059"/>
    </source>
</evidence>
<comment type="catalytic activity">
    <reaction evidence="7">
        <text>Exonucleolytic cleavage in the 5'- to 3'-direction to yield nucleoside 3'-phosphates.</text>
        <dbReference type="EC" id="3.1.16.1"/>
    </reaction>
</comment>
<comment type="similarity">
    <text evidence="2">Belongs to the phospholipase D family.</text>
</comment>
<evidence type="ECO:0000256" key="11">
    <source>
        <dbReference type="ARBA" id="ARBA00039647"/>
    </source>
</evidence>
<keyword evidence="4" id="KW-0677">Repeat</keyword>
<feature type="non-terminal residue" evidence="15">
    <location>
        <position position="1"/>
    </location>
</feature>
<dbReference type="GO" id="GO:0004527">
    <property type="term" value="F:exonuclease activity"/>
    <property type="evidence" value="ECO:0007669"/>
    <property type="project" value="UniProtKB-KW"/>
</dbReference>
<dbReference type="InterPro" id="IPR001736">
    <property type="entry name" value="PLipase_D/transphosphatidylase"/>
</dbReference>
<reference evidence="15" key="1">
    <citation type="submission" date="2025-08" db="UniProtKB">
        <authorList>
            <consortium name="RefSeq"/>
        </authorList>
    </citation>
    <scope>IDENTIFICATION</scope>
    <source>
        <tissue evidence="15">Muscle</tissue>
    </source>
</reference>
<name>A0A6I9NVV3_9TELE</name>
<evidence type="ECO:0000256" key="5">
    <source>
        <dbReference type="ARBA" id="ARBA00022801"/>
    </source>
</evidence>
<evidence type="ECO:0000313" key="14">
    <source>
        <dbReference type="Proteomes" id="UP000504611"/>
    </source>
</evidence>
<dbReference type="GO" id="GO:0031902">
    <property type="term" value="C:late endosome membrane"/>
    <property type="evidence" value="ECO:0007669"/>
    <property type="project" value="UniProtKB-SubCell"/>
</dbReference>
<evidence type="ECO:0000256" key="4">
    <source>
        <dbReference type="ARBA" id="ARBA00022737"/>
    </source>
</evidence>
<evidence type="ECO:0000256" key="6">
    <source>
        <dbReference type="ARBA" id="ARBA00022839"/>
    </source>
</evidence>
<sequence length="237" mass="26793">SLYLIPTTTRTVVLLRLHNLHSPGHQRRAGHPTISQTLTTSSPPSFCGTGRTGDLQSILSVMEDAQSFIYIAVMNYLPTMEFSHPKRYWADIDTQLRRVSYEKRVRVRLLISCWASTQPIMFPFLKSLASVYDPKSRLDIQVRLFVVPATPQQKEIPFARVNHNKYMVTDKIAYIGTSNWSGDYFVSTAGSALVVNQTASESSETTVQSQLQAVFERDWDSAYSTPLTQHSNLKNLC</sequence>
<comment type="subcellular location">
    <subcellularLocation>
        <location evidence="9">Early endosome membrane</location>
        <topology evidence="9">Single-pass type II membrane protein</topology>
    </subcellularLocation>
    <subcellularLocation>
        <location evidence="8">Late endosome membrane</location>
        <topology evidence="8">Single-pass type II membrane protein</topology>
    </subcellularLocation>
    <subcellularLocation>
        <location evidence="1">Lysosome lumen</location>
    </subcellularLocation>
</comment>
<dbReference type="OrthoDB" id="1923775at2759"/>
<dbReference type="SMART" id="SM00155">
    <property type="entry name" value="PLDc"/>
    <property type="match status" value="1"/>
</dbReference>
<dbReference type="InterPro" id="IPR032803">
    <property type="entry name" value="PLDc_3"/>
</dbReference>
<dbReference type="KEGG" id="ncc:104956292"/>
<protein>
    <recommendedName>
        <fullName evidence="11">5'-3' exonuclease PLD3</fullName>
        <ecNumber evidence="10">3.1.16.1</ecNumber>
    </recommendedName>
    <alternativeName>
        <fullName evidence="12">Phospholipase D3</fullName>
    </alternativeName>
</protein>
<evidence type="ECO:0000256" key="1">
    <source>
        <dbReference type="ARBA" id="ARBA00004227"/>
    </source>
</evidence>
<gene>
    <name evidence="15" type="primary">LOC104956292</name>
</gene>
<dbReference type="Pfam" id="PF13918">
    <property type="entry name" value="PLDc_3"/>
    <property type="match status" value="1"/>
</dbReference>
<keyword evidence="6" id="KW-0269">Exonuclease</keyword>
<evidence type="ECO:0000313" key="15">
    <source>
        <dbReference type="RefSeq" id="XP_010782064.1"/>
    </source>
</evidence>